<gene>
    <name evidence="1" type="ORF">LCGC14_3014930</name>
</gene>
<proteinExistence type="predicted"/>
<organism evidence="1">
    <name type="scientific">marine sediment metagenome</name>
    <dbReference type="NCBI Taxonomy" id="412755"/>
    <lineage>
        <taxon>unclassified sequences</taxon>
        <taxon>metagenomes</taxon>
        <taxon>ecological metagenomes</taxon>
    </lineage>
</organism>
<dbReference type="EMBL" id="LAZR01062505">
    <property type="protein sequence ID" value="KKK61378.1"/>
    <property type="molecule type" value="Genomic_DNA"/>
</dbReference>
<accession>A0A0F8WXM3</accession>
<reference evidence="1" key="1">
    <citation type="journal article" date="2015" name="Nature">
        <title>Complex archaea that bridge the gap between prokaryotes and eukaryotes.</title>
        <authorList>
            <person name="Spang A."/>
            <person name="Saw J.H."/>
            <person name="Jorgensen S.L."/>
            <person name="Zaremba-Niedzwiedzka K."/>
            <person name="Martijn J."/>
            <person name="Lind A.E."/>
            <person name="van Eijk R."/>
            <person name="Schleper C."/>
            <person name="Guy L."/>
            <person name="Ettema T.J."/>
        </authorList>
    </citation>
    <scope>NUCLEOTIDE SEQUENCE</scope>
</reference>
<feature type="non-terminal residue" evidence="1">
    <location>
        <position position="1"/>
    </location>
</feature>
<comment type="caution">
    <text evidence="1">The sequence shown here is derived from an EMBL/GenBank/DDBJ whole genome shotgun (WGS) entry which is preliminary data.</text>
</comment>
<dbReference type="AlphaFoldDB" id="A0A0F8WXM3"/>
<evidence type="ECO:0000313" key="1">
    <source>
        <dbReference type="EMBL" id="KKK61378.1"/>
    </source>
</evidence>
<feature type="non-terminal residue" evidence="1">
    <location>
        <position position="362"/>
    </location>
</feature>
<sequence length="362" mass="40205">IDLIREEPKMQHRRYKDISITSAKIPVNTHLWLEINSSGSFYVVGTGDLTHLWYSADKMDTEAKIDIDPGDAWGGDTDHRPANIISAWHDVDNKIIYFCDHSSGNTIYAWSLDYSASESSPTVTEMGTIAGLTTVGDVDIFMIGTDIFMWYVDTLELTVVKWVDPNWVNQDTAISTSHPLSKIVVIGTIAYILLDADFPILFSYTNGTTTMASIESFIGTSLPGSENLLAITYDGANILNFILNLDADGKNYLYSYNISGDSQIRHAEFNVALMLDRNNRATVPNELEKGFGISNEIVYEIKARRGGLIQLQDVSALSDVNLIAITDNFLMNADGDMFEFAEVSSEIDEIEYDYGIIGIPQV</sequence>
<protein>
    <submittedName>
        <fullName evidence="1">Uncharacterized protein</fullName>
    </submittedName>
</protein>
<name>A0A0F8WXM3_9ZZZZ</name>